<evidence type="ECO:0000256" key="14">
    <source>
        <dbReference type="ARBA" id="ARBA00038478"/>
    </source>
</evidence>
<dbReference type="EMBL" id="JFDP01000084">
    <property type="protein sequence ID" value="KEZ22299.1"/>
    <property type="molecule type" value="Genomic_DNA"/>
</dbReference>
<keyword evidence="13" id="KW-0324">Glycolysis</keyword>
<comment type="similarity">
    <text evidence="14">Belongs to the phosphofructokinase type A (PFKA) family.</text>
</comment>
<evidence type="ECO:0000256" key="4">
    <source>
        <dbReference type="ARBA" id="ARBA00004679"/>
    </source>
</evidence>
<comment type="function">
    <text evidence="2">Catalyzes the phosphorylation of D-fructose 6-phosphate to fructose 1,6-bisphosphate by ATP, the first committing step of glycolysis.</text>
</comment>
<dbReference type="EC" id="2.7.1.11" evidence="5"/>
<dbReference type="GO" id="GO:0016208">
    <property type="term" value="F:AMP binding"/>
    <property type="evidence" value="ECO:0007669"/>
    <property type="project" value="TreeGrafter"/>
</dbReference>
<keyword evidence="7" id="KW-0808">Transferase</keyword>
<dbReference type="Gene3D" id="3.40.50.450">
    <property type="match status" value="1"/>
</dbReference>
<comment type="pathway">
    <text evidence="4">Carbohydrate degradation; glycolysis; D-glyceraldehyde 3-phosphate and glycerone phosphate from D-glucose: step 3/4.</text>
</comment>
<keyword evidence="6" id="KW-0963">Cytoplasm</keyword>
<dbReference type="RefSeq" id="WP_038103454.1">
    <property type="nucleotide sequence ID" value="NZ_JFDP01000084.1"/>
</dbReference>
<dbReference type="GO" id="GO:0048029">
    <property type="term" value="F:monosaccharide binding"/>
    <property type="evidence" value="ECO:0007669"/>
    <property type="project" value="TreeGrafter"/>
</dbReference>
<keyword evidence="11" id="KW-0067">ATP-binding</keyword>
<proteinExistence type="inferred from homology"/>
<dbReference type="Gene3D" id="3.40.50.460">
    <property type="entry name" value="Phosphofructokinase domain"/>
    <property type="match status" value="1"/>
</dbReference>
<dbReference type="GO" id="GO:0070095">
    <property type="term" value="F:fructose-6-phosphate binding"/>
    <property type="evidence" value="ECO:0007669"/>
    <property type="project" value="TreeGrafter"/>
</dbReference>
<dbReference type="PRINTS" id="PR00476">
    <property type="entry name" value="PHFRCTKINASE"/>
</dbReference>
<evidence type="ECO:0000256" key="3">
    <source>
        <dbReference type="ARBA" id="ARBA00004496"/>
    </source>
</evidence>
<evidence type="ECO:0000256" key="2">
    <source>
        <dbReference type="ARBA" id="ARBA00002659"/>
    </source>
</evidence>
<evidence type="ECO:0000313" key="17">
    <source>
        <dbReference type="EMBL" id="KEZ22299.1"/>
    </source>
</evidence>
<name>A0A084EWF7_9BACT</name>
<protein>
    <recommendedName>
        <fullName evidence="5">6-phosphofructokinase</fullName>
        <ecNumber evidence="5">2.7.1.11</ecNumber>
    </recommendedName>
</protein>
<evidence type="ECO:0000256" key="10">
    <source>
        <dbReference type="ARBA" id="ARBA00022777"/>
    </source>
</evidence>
<dbReference type="GO" id="GO:0006002">
    <property type="term" value="P:fructose 6-phosphate metabolic process"/>
    <property type="evidence" value="ECO:0007669"/>
    <property type="project" value="InterPro"/>
</dbReference>
<evidence type="ECO:0000256" key="7">
    <source>
        <dbReference type="ARBA" id="ARBA00022679"/>
    </source>
</evidence>
<dbReference type="GO" id="GO:0061621">
    <property type="term" value="P:canonical glycolysis"/>
    <property type="evidence" value="ECO:0007669"/>
    <property type="project" value="TreeGrafter"/>
</dbReference>
<dbReference type="GO" id="GO:0042802">
    <property type="term" value="F:identical protein binding"/>
    <property type="evidence" value="ECO:0007669"/>
    <property type="project" value="TreeGrafter"/>
</dbReference>
<dbReference type="Pfam" id="PF00365">
    <property type="entry name" value="PFK"/>
    <property type="match status" value="1"/>
</dbReference>
<evidence type="ECO:0000256" key="5">
    <source>
        <dbReference type="ARBA" id="ARBA00012055"/>
    </source>
</evidence>
<evidence type="ECO:0000256" key="13">
    <source>
        <dbReference type="ARBA" id="ARBA00023152"/>
    </source>
</evidence>
<organism evidence="17 18">
    <name type="scientific">Ureaplasma diversum NCTC 246</name>
    <dbReference type="NCBI Taxonomy" id="1188241"/>
    <lineage>
        <taxon>Bacteria</taxon>
        <taxon>Bacillati</taxon>
        <taxon>Mycoplasmatota</taxon>
        <taxon>Mycoplasmoidales</taxon>
        <taxon>Mycoplasmoidaceae</taxon>
        <taxon>Ureaplasma</taxon>
    </lineage>
</organism>
<dbReference type="UniPathway" id="UPA00109">
    <property type="reaction ID" value="UER00182"/>
</dbReference>
<evidence type="ECO:0000256" key="12">
    <source>
        <dbReference type="ARBA" id="ARBA00022842"/>
    </source>
</evidence>
<dbReference type="SUPFAM" id="SSF53784">
    <property type="entry name" value="Phosphofructokinase"/>
    <property type="match status" value="1"/>
</dbReference>
<dbReference type="InterPro" id="IPR022953">
    <property type="entry name" value="ATP_PFK"/>
</dbReference>
<dbReference type="eggNOG" id="COG0205">
    <property type="taxonomic scope" value="Bacteria"/>
</dbReference>
<dbReference type="InterPro" id="IPR000023">
    <property type="entry name" value="Phosphofructokinase_dom"/>
</dbReference>
<sequence length="314" mass="35613">MNLKNNKNICIISSGGDSPGMNKLIYLLAKGLKENFTVFVGKKGFAGLHDDLISEVTDLSEYEKRQNDAGSIIGSSRFHKLNIHEEHTKRIRDNLFKRDIRRLIILGGDGSAIGGEVLSKLDLQVTIIPCSIDNDYSITELTIGALSAKENNQRLIYDLNLTAKTHDAINLVEAMGRLWPWLTHASVENLDPLLVIDNQNFRRNRTGLVKLIKKALAEKGRYDPVIMVQENLYSDESYRWAKEQLALELNIPLRITRLGYLQRGAPVCEQDLILAKKMSDAVIDWYIKNPGDDSMHIVIIDEKENIKIRNRSIY</sequence>
<dbReference type="GO" id="GO:0003872">
    <property type="term" value="F:6-phosphofructokinase activity"/>
    <property type="evidence" value="ECO:0007669"/>
    <property type="project" value="UniProtKB-EC"/>
</dbReference>
<evidence type="ECO:0000256" key="9">
    <source>
        <dbReference type="ARBA" id="ARBA00022741"/>
    </source>
</evidence>
<dbReference type="AlphaFoldDB" id="A0A084EWF7"/>
<keyword evidence="18" id="KW-1185">Reference proteome</keyword>
<gene>
    <name evidence="17" type="primary">pfk</name>
    <name evidence="17" type="ORF">UDIV_6540</name>
</gene>
<evidence type="ECO:0000313" key="18">
    <source>
        <dbReference type="Proteomes" id="UP000028537"/>
    </source>
</evidence>
<dbReference type="GO" id="GO:0046872">
    <property type="term" value="F:metal ion binding"/>
    <property type="evidence" value="ECO:0007669"/>
    <property type="project" value="UniProtKB-KW"/>
</dbReference>
<comment type="subcellular location">
    <subcellularLocation>
        <location evidence="3">Cytoplasm</location>
    </subcellularLocation>
</comment>
<accession>A0A084EWF7</accession>
<evidence type="ECO:0000256" key="11">
    <source>
        <dbReference type="ARBA" id="ARBA00022840"/>
    </source>
</evidence>
<dbReference type="OrthoDB" id="9802503at2"/>
<keyword evidence="12" id="KW-0460">Magnesium</keyword>
<comment type="cofactor">
    <cofactor evidence="1">
        <name>Mg(2+)</name>
        <dbReference type="ChEBI" id="CHEBI:18420"/>
    </cofactor>
</comment>
<dbReference type="Proteomes" id="UP000028537">
    <property type="component" value="Unassembled WGS sequence"/>
</dbReference>
<evidence type="ECO:0000256" key="1">
    <source>
        <dbReference type="ARBA" id="ARBA00001946"/>
    </source>
</evidence>
<dbReference type="PANTHER" id="PTHR13697">
    <property type="entry name" value="PHOSPHOFRUCTOKINASE"/>
    <property type="match status" value="1"/>
</dbReference>
<dbReference type="GO" id="GO:0030388">
    <property type="term" value="P:fructose 1,6-bisphosphate metabolic process"/>
    <property type="evidence" value="ECO:0007669"/>
    <property type="project" value="TreeGrafter"/>
</dbReference>
<keyword evidence="8" id="KW-0479">Metal-binding</keyword>
<dbReference type="PANTHER" id="PTHR13697:SF4">
    <property type="entry name" value="ATP-DEPENDENT 6-PHOSPHOFRUCTOKINASE"/>
    <property type="match status" value="1"/>
</dbReference>
<evidence type="ECO:0000256" key="15">
    <source>
        <dbReference type="ARBA" id="ARBA00048070"/>
    </source>
</evidence>
<dbReference type="GO" id="GO:0005524">
    <property type="term" value="F:ATP binding"/>
    <property type="evidence" value="ECO:0007669"/>
    <property type="project" value="UniProtKB-KW"/>
</dbReference>
<dbReference type="InterPro" id="IPR035966">
    <property type="entry name" value="PKF_sf"/>
</dbReference>
<feature type="domain" description="Phosphofructokinase" evidence="16">
    <location>
        <begin position="8"/>
        <end position="285"/>
    </location>
</feature>
<keyword evidence="9" id="KW-0547">Nucleotide-binding</keyword>
<evidence type="ECO:0000259" key="16">
    <source>
        <dbReference type="Pfam" id="PF00365"/>
    </source>
</evidence>
<dbReference type="GO" id="GO:0005945">
    <property type="term" value="C:6-phosphofructokinase complex"/>
    <property type="evidence" value="ECO:0007669"/>
    <property type="project" value="TreeGrafter"/>
</dbReference>
<comment type="caution">
    <text evidence="17">The sequence shown here is derived from an EMBL/GenBank/DDBJ whole genome shotgun (WGS) entry which is preliminary data.</text>
</comment>
<comment type="catalytic activity">
    <reaction evidence="15">
        <text>beta-D-fructose 6-phosphate + ATP = beta-D-fructose 1,6-bisphosphate + ADP + H(+)</text>
        <dbReference type="Rhea" id="RHEA:16109"/>
        <dbReference type="ChEBI" id="CHEBI:15378"/>
        <dbReference type="ChEBI" id="CHEBI:30616"/>
        <dbReference type="ChEBI" id="CHEBI:32966"/>
        <dbReference type="ChEBI" id="CHEBI:57634"/>
        <dbReference type="ChEBI" id="CHEBI:456216"/>
        <dbReference type="EC" id="2.7.1.11"/>
    </reaction>
</comment>
<evidence type="ECO:0000256" key="6">
    <source>
        <dbReference type="ARBA" id="ARBA00022490"/>
    </source>
</evidence>
<reference evidence="17 18" key="1">
    <citation type="submission" date="2014-02" db="EMBL/GenBank/DDBJ databases">
        <title>Genome sequence of Ureaplasma diversum strain 246.</title>
        <authorList>
            <person name="Sirand-Pugnet P."/>
            <person name="Breton M."/>
            <person name="Dordet-Frisoni E."/>
            <person name="Baranowski E."/>
            <person name="Barre A."/>
            <person name="Couture C."/>
            <person name="Dupuy V."/>
            <person name="Gaurivaud P."/>
            <person name="Jacob D."/>
            <person name="Lemaitre C."/>
            <person name="Manso-Silvan L."/>
            <person name="Nikolski M."/>
            <person name="Nouvel L.-X."/>
            <person name="Poumarat F."/>
            <person name="Tardy F."/>
            <person name="Thebault P."/>
            <person name="Theil S."/>
            <person name="Citti C."/>
            <person name="Thiaucourt F."/>
            <person name="Blanchard A."/>
        </authorList>
    </citation>
    <scope>NUCLEOTIDE SEQUENCE [LARGE SCALE GENOMIC DNA]</scope>
    <source>
        <strain evidence="17 18">NCTC 246</strain>
    </source>
</reference>
<keyword evidence="10 17" id="KW-0418">Kinase</keyword>
<evidence type="ECO:0000256" key="8">
    <source>
        <dbReference type="ARBA" id="ARBA00022723"/>
    </source>
</evidence>